<keyword evidence="3" id="KW-1185">Reference proteome</keyword>
<organism evidence="2 3">
    <name type="scientific">Pedobacter cryophilus</name>
    <dbReference type="NCBI Taxonomy" id="2571271"/>
    <lineage>
        <taxon>Bacteria</taxon>
        <taxon>Pseudomonadati</taxon>
        <taxon>Bacteroidota</taxon>
        <taxon>Sphingobacteriia</taxon>
        <taxon>Sphingobacteriales</taxon>
        <taxon>Sphingobacteriaceae</taxon>
        <taxon>Pedobacter</taxon>
    </lineage>
</organism>
<dbReference type="AlphaFoldDB" id="A0A4U1BZZ7"/>
<keyword evidence="1" id="KW-0472">Membrane</keyword>
<name>A0A4U1BZZ7_9SPHI</name>
<reference evidence="2 3" key="1">
    <citation type="submission" date="2019-04" db="EMBL/GenBank/DDBJ databases">
        <title>Pedobacter sp. AR-3-17 sp. nov., isolated from Arctic soil.</title>
        <authorList>
            <person name="Dahal R.H."/>
            <person name="Kim D.-U."/>
        </authorList>
    </citation>
    <scope>NUCLEOTIDE SEQUENCE [LARGE SCALE GENOMIC DNA]</scope>
    <source>
        <strain evidence="2 3">AR-3-17</strain>
    </source>
</reference>
<accession>A0A4U1BZZ7</accession>
<dbReference type="EMBL" id="SWBP01000002">
    <property type="protein sequence ID" value="TKB98878.1"/>
    <property type="molecule type" value="Genomic_DNA"/>
</dbReference>
<dbReference type="RefSeq" id="WP_136825692.1">
    <property type="nucleotide sequence ID" value="NZ_SWBP01000002.1"/>
</dbReference>
<proteinExistence type="predicted"/>
<gene>
    <name evidence="2" type="ORF">FA046_07120</name>
</gene>
<sequence>MKNYIFKTLFLIVSIVGLYLLYTISDGLKNNRYQMFNNRVLDTKTGEVYRYLLSNGSYEIYKNGKKLNVKTLPN</sequence>
<evidence type="ECO:0000313" key="3">
    <source>
        <dbReference type="Proteomes" id="UP000308181"/>
    </source>
</evidence>
<comment type="caution">
    <text evidence="2">The sequence shown here is derived from an EMBL/GenBank/DDBJ whole genome shotgun (WGS) entry which is preliminary data.</text>
</comment>
<evidence type="ECO:0000313" key="2">
    <source>
        <dbReference type="EMBL" id="TKB98878.1"/>
    </source>
</evidence>
<keyword evidence="1" id="KW-1133">Transmembrane helix</keyword>
<evidence type="ECO:0000256" key="1">
    <source>
        <dbReference type="SAM" id="Phobius"/>
    </source>
</evidence>
<feature type="transmembrane region" description="Helical" evidence="1">
    <location>
        <begin position="6"/>
        <end position="25"/>
    </location>
</feature>
<dbReference type="Proteomes" id="UP000308181">
    <property type="component" value="Unassembled WGS sequence"/>
</dbReference>
<keyword evidence="1" id="KW-0812">Transmembrane</keyword>
<protein>
    <submittedName>
        <fullName evidence="2">Uncharacterized protein</fullName>
    </submittedName>
</protein>